<keyword evidence="5" id="KW-1185">Reference proteome</keyword>
<dbReference type="EMBL" id="JAUKPO010000020">
    <property type="protein sequence ID" value="MDO1449600.1"/>
    <property type="molecule type" value="Genomic_DNA"/>
</dbReference>
<dbReference type="Proteomes" id="UP001168528">
    <property type="component" value="Unassembled WGS sequence"/>
</dbReference>
<keyword evidence="2" id="KW-0479">Metal-binding</keyword>
<sequence length="251" mass="29269">MRILLLNIFLLLFISYDVFCQNIVKIAISVDSEYALRGVKERYSKFTKNKIELHIASSKTLADQIKNGTQYDIFISDDSTITESLYNEGYIYQPKTFCYSLIVLWTPFDDEFYALYPQLILDPYIDRIAVSNSSNDPYGRRTLDIIRHYKLEKAENKIIFAESLFGVSKYICAEAVKLGFTTKAFVVSKEMQEIGKWVEINKSTYQPIPIQVALLRKTNNTKLSWALYSYLFKKKAQKILKRNGFEKFKKL</sequence>
<dbReference type="SUPFAM" id="SSF53850">
    <property type="entry name" value="Periplasmic binding protein-like II"/>
    <property type="match status" value="1"/>
</dbReference>
<evidence type="ECO:0000256" key="3">
    <source>
        <dbReference type="ARBA" id="ARBA00022729"/>
    </source>
</evidence>
<reference evidence="4" key="1">
    <citation type="submission" date="2023-07" db="EMBL/GenBank/DDBJ databases">
        <title>The genome sequence of Rhodocytophaga aerolata KACC 12507.</title>
        <authorList>
            <person name="Zhang X."/>
        </authorList>
    </citation>
    <scope>NUCLEOTIDE SEQUENCE</scope>
    <source>
        <strain evidence="4">KACC 12507</strain>
    </source>
</reference>
<keyword evidence="3" id="KW-0732">Signal</keyword>
<dbReference type="PANTHER" id="PTHR30632">
    <property type="entry name" value="MOLYBDATE-BINDING PERIPLASMIC PROTEIN"/>
    <property type="match status" value="1"/>
</dbReference>
<comment type="caution">
    <text evidence="4">The sequence shown here is derived from an EMBL/GenBank/DDBJ whole genome shotgun (WGS) entry which is preliminary data.</text>
</comment>
<dbReference type="NCBIfam" id="TIGR01256">
    <property type="entry name" value="modA"/>
    <property type="match status" value="1"/>
</dbReference>
<evidence type="ECO:0000313" key="5">
    <source>
        <dbReference type="Proteomes" id="UP001168528"/>
    </source>
</evidence>
<gene>
    <name evidence="4" type="primary">modA</name>
    <name evidence="4" type="ORF">Q0590_25205</name>
</gene>
<evidence type="ECO:0000256" key="2">
    <source>
        <dbReference type="ARBA" id="ARBA00022723"/>
    </source>
</evidence>
<evidence type="ECO:0000256" key="1">
    <source>
        <dbReference type="ARBA" id="ARBA00009175"/>
    </source>
</evidence>
<dbReference type="Pfam" id="PF13531">
    <property type="entry name" value="SBP_bac_11"/>
    <property type="match status" value="1"/>
</dbReference>
<dbReference type="InterPro" id="IPR050682">
    <property type="entry name" value="ModA/WtpA"/>
</dbReference>
<dbReference type="InterPro" id="IPR005950">
    <property type="entry name" value="ModA"/>
</dbReference>
<dbReference type="RefSeq" id="WP_302040404.1">
    <property type="nucleotide sequence ID" value="NZ_JAUKPO010000020.1"/>
</dbReference>
<evidence type="ECO:0000313" key="4">
    <source>
        <dbReference type="EMBL" id="MDO1449600.1"/>
    </source>
</evidence>
<organism evidence="4 5">
    <name type="scientific">Rhodocytophaga aerolata</name>
    <dbReference type="NCBI Taxonomy" id="455078"/>
    <lineage>
        <taxon>Bacteria</taxon>
        <taxon>Pseudomonadati</taxon>
        <taxon>Bacteroidota</taxon>
        <taxon>Cytophagia</taxon>
        <taxon>Cytophagales</taxon>
        <taxon>Rhodocytophagaceae</taxon>
        <taxon>Rhodocytophaga</taxon>
    </lineage>
</organism>
<dbReference type="PANTHER" id="PTHR30632:SF14">
    <property type="entry name" value="TUNGSTATE_MOLYBDATE_CHROMATE-BINDING PROTEIN MODA"/>
    <property type="match status" value="1"/>
</dbReference>
<accession>A0ABT8RBW5</accession>
<proteinExistence type="inferred from homology"/>
<name>A0ABT8RBW5_9BACT</name>
<dbReference type="Gene3D" id="3.40.190.10">
    <property type="entry name" value="Periplasmic binding protein-like II"/>
    <property type="match status" value="2"/>
</dbReference>
<protein>
    <submittedName>
        <fullName evidence="4">Molybdate ABC transporter substrate-binding protein</fullName>
    </submittedName>
</protein>
<comment type="similarity">
    <text evidence="1">Belongs to the bacterial solute-binding protein ModA family.</text>
</comment>